<accession>B9TDZ1</accession>
<evidence type="ECO:0000313" key="2">
    <source>
        <dbReference type="EMBL" id="EEF25922.1"/>
    </source>
</evidence>
<dbReference type="EMBL" id="EQ978591">
    <property type="protein sequence ID" value="EEF25922.1"/>
    <property type="molecule type" value="Genomic_DNA"/>
</dbReference>
<dbReference type="InParanoid" id="B9TDZ1"/>
<dbReference type="Proteomes" id="UP000008311">
    <property type="component" value="Unassembled WGS sequence"/>
</dbReference>
<evidence type="ECO:0000313" key="3">
    <source>
        <dbReference type="Proteomes" id="UP000008311"/>
    </source>
</evidence>
<gene>
    <name evidence="2" type="ORF">RCOM_1826490</name>
</gene>
<organism evidence="2 3">
    <name type="scientific">Ricinus communis</name>
    <name type="common">Castor bean</name>
    <dbReference type="NCBI Taxonomy" id="3988"/>
    <lineage>
        <taxon>Eukaryota</taxon>
        <taxon>Viridiplantae</taxon>
        <taxon>Streptophyta</taxon>
        <taxon>Embryophyta</taxon>
        <taxon>Tracheophyta</taxon>
        <taxon>Spermatophyta</taxon>
        <taxon>Magnoliopsida</taxon>
        <taxon>eudicotyledons</taxon>
        <taxon>Gunneridae</taxon>
        <taxon>Pentapetalae</taxon>
        <taxon>rosids</taxon>
        <taxon>fabids</taxon>
        <taxon>Malpighiales</taxon>
        <taxon>Euphorbiaceae</taxon>
        <taxon>Acalyphoideae</taxon>
        <taxon>Acalypheae</taxon>
        <taxon>Ricinus</taxon>
    </lineage>
</organism>
<reference evidence="3" key="1">
    <citation type="journal article" date="2010" name="Nat. Biotechnol.">
        <title>Draft genome sequence of the oilseed species Ricinus communis.</title>
        <authorList>
            <person name="Chan A.P."/>
            <person name="Crabtree J."/>
            <person name="Zhao Q."/>
            <person name="Lorenzi H."/>
            <person name="Orvis J."/>
            <person name="Puiu D."/>
            <person name="Melake-Berhan A."/>
            <person name="Jones K.M."/>
            <person name="Redman J."/>
            <person name="Chen G."/>
            <person name="Cahoon E.B."/>
            <person name="Gedil M."/>
            <person name="Stanke M."/>
            <person name="Haas B.J."/>
            <person name="Wortman J.R."/>
            <person name="Fraser-Liggett C.M."/>
            <person name="Ravel J."/>
            <person name="Rabinowicz P.D."/>
        </authorList>
    </citation>
    <scope>NUCLEOTIDE SEQUENCE [LARGE SCALE GENOMIC DNA]</scope>
    <source>
        <strain evidence="3">cv. Hale</strain>
    </source>
</reference>
<evidence type="ECO:0000256" key="1">
    <source>
        <dbReference type="SAM" id="MobiDB-lite"/>
    </source>
</evidence>
<feature type="region of interest" description="Disordered" evidence="1">
    <location>
        <begin position="65"/>
        <end position="115"/>
    </location>
</feature>
<keyword evidence="3" id="KW-1185">Reference proteome</keyword>
<feature type="non-terminal residue" evidence="2">
    <location>
        <position position="1"/>
    </location>
</feature>
<name>B9TDZ1_RICCO</name>
<protein>
    <submittedName>
        <fullName evidence="2">Uncharacterized protein</fullName>
    </submittedName>
</protein>
<sequence length="115" mass="13020">VTDGKGQYWNSNADKWFHAKYGHGVGTGEINWDDHDKREALRTNIRYMTKADQFLKMKYGSRVRQFGTSEVDEKKKSGRPRTLKARPDTSPDSLDDAMPDAPVSNALQSDDELGD</sequence>
<proteinExistence type="predicted"/>
<dbReference type="AlphaFoldDB" id="B9TDZ1"/>